<reference evidence="1" key="1">
    <citation type="submission" date="2014-05" db="EMBL/GenBank/DDBJ databases">
        <authorList>
            <person name="Chronopoulou M."/>
        </authorList>
    </citation>
    <scope>NUCLEOTIDE SEQUENCE</scope>
    <source>
        <tissue evidence="1">Whole organism</tissue>
    </source>
</reference>
<protein>
    <submittedName>
        <fullName evidence="1">Uncharacterized protein</fullName>
    </submittedName>
</protein>
<accession>A0A0K2TMA3</accession>
<dbReference type="EMBL" id="HACA01009599">
    <property type="protein sequence ID" value="CDW26960.1"/>
    <property type="molecule type" value="Transcribed_RNA"/>
</dbReference>
<feature type="non-terminal residue" evidence="1">
    <location>
        <position position="1"/>
    </location>
</feature>
<evidence type="ECO:0000313" key="1">
    <source>
        <dbReference type="EMBL" id="CDW26960.1"/>
    </source>
</evidence>
<name>A0A0K2TMA3_LEPSM</name>
<organism evidence="1">
    <name type="scientific">Lepeophtheirus salmonis</name>
    <name type="common">Salmon louse</name>
    <name type="synonym">Caligus salmonis</name>
    <dbReference type="NCBI Taxonomy" id="72036"/>
    <lineage>
        <taxon>Eukaryota</taxon>
        <taxon>Metazoa</taxon>
        <taxon>Ecdysozoa</taxon>
        <taxon>Arthropoda</taxon>
        <taxon>Crustacea</taxon>
        <taxon>Multicrustacea</taxon>
        <taxon>Hexanauplia</taxon>
        <taxon>Copepoda</taxon>
        <taxon>Siphonostomatoida</taxon>
        <taxon>Caligidae</taxon>
        <taxon>Lepeophtheirus</taxon>
    </lineage>
</organism>
<sequence>ERIYSILVCNFAYFGSLLRINFPPTITPINIGKQETLVEI</sequence>
<proteinExistence type="predicted"/>
<dbReference type="AlphaFoldDB" id="A0A0K2TMA3"/>